<accession>A0A511W4W6</accession>
<evidence type="ECO:0000313" key="2">
    <source>
        <dbReference type="Proteomes" id="UP000321440"/>
    </source>
</evidence>
<dbReference type="AlphaFoldDB" id="A0A511W4W6"/>
<protein>
    <submittedName>
        <fullName evidence="1">Uncharacterized protein</fullName>
    </submittedName>
</protein>
<reference evidence="1 2" key="1">
    <citation type="submission" date="2019-07" db="EMBL/GenBank/DDBJ databases">
        <title>Whole genome shotgun sequence of Alkalibacillus haloalkaliphilus NBRC 103110.</title>
        <authorList>
            <person name="Hosoyama A."/>
            <person name="Uohara A."/>
            <person name="Ohji S."/>
            <person name="Ichikawa N."/>
        </authorList>
    </citation>
    <scope>NUCLEOTIDE SEQUENCE [LARGE SCALE GENOMIC DNA]</scope>
    <source>
        <strain evidence="1 2">NBRC 103110</strain>
    </source>
</reference>
<evidence type="ECO:0000313" key="1">
    <source>
        <dbReference type="EMBL" id="GEN45378.1"/>
    </source>
</evidence>
<comment type="caution">
    <text evidence="1">The sequence shown here is derived from an EMBL/GenBank/DDBJ whole genome shotgun (WGS) entry which is preliminary data.</text>
</comment>
<dbReference type="EMBL" id="BJYA01000004">
    <property type="protein sequence ID" value="GEN45378.1"/>
    <property type="molecule type" value="Genomic_DNA"/>
</dbReference>
<dbReference type="Proteomes" id="UP000321440">
    <property type="component" value="Unassembled WGS sequence"/>
</dbReference>
<dbReference type="RefSeq" id="WP_170235984.1">
    <property type="nucleotide sequence ID" value="NZ_BJYA01000004.1"/>
</dbReference>
<name>A0A511W4W6_9BACI</name>
<organism evidence="1 2">
    <name type="scientific">Alkalibacillus haloalkaliphilus</name>
    <dbReference type="NCBI Taxonomy" id="94136"/>
    <lineage>
        <taxon>Bacteria</taxon>
        <taxon>Bacillati</taxon>
        <taxon>Bacillota</taxon>
        <taxon>Bacilli</taxon>
        <taxon>Bacillales</taxon>
        <taxon>Bacillaceae</taxon>
        <taxon>Alkalibacillus</taxon>
    </lineage>
</organism>
<sequence>MNNLKSYYIIGNRGEEHEWMLLVVVVCSFLTFRRVNKLERYKEQLKGSFTPY</sequence>
<gene>
    <name evidence="1" type="ORF">AHA02nite_11540</name>
</gene>
<proteinExistence type="predicted"/>
<keyword evidence="2" id="KW-1185">Reference proteome</keyword>